<name>W6K1T1_9MICO</name>
<evidence type="ECO:0000259" key="4">
    <source>
        <dbReference type="Pfam" id="PF13519"/>
    </source>
</evidence>
<dbReference type="EMBL" id="CAJA01000445">
    <property type="protein sequence ID" value="CCH75031.1"/>
    <property type="molecule type" value="Genomic_DNA"/>
</dbReference>
<gene>
    <name evidence="5" type="ORF">BN11_50052</name>
</gene>
<feature type="domain" description="VWFA" evidence="4">
    <location>
        <begin position="195"/>
        <end position="258"/>
    </location>
</feature>
<feature type="domain" description="Uncharacterised protein YfbK N-terminal" evidence="3">
    <location>
        <begin position="86"/>
        <end position="170"/>
    </location>
</feature>
<dbReference type="STRING" id="1193182.BN11_50052"/>
<dbReference type="PROSITE" id="PS51257">
    <property type="entry name" value="PROKAR_LIPOPROTEIN"/>
    <property type="match status" value="1"/>
</dbReference>
<evidence type="ECO:0000259" key="3">
    <source>
        <dbReference type="Pfam" id="PF12450"/>
    </source>
</evidence>
<dbReference type="Gene3D" id="3.40.50.410">
    <property type="entry name" value="von Willebrand factor, type A domain"/>
    <property type="match status" value="1"/>
</dbReference>
<reference evidence="5 6" key="1">
    <citation type="journal article" date="2013" name="ISME J.">
        <title>A metabolic model for members of the genus Tetrasphaera involved in enhanced biological phosphorus removal.</title>
        <authorList>
            <person name="Kristiansen R."/>
            <person name="Nguyen H.T.T."/>
            <person name="Saunders A.M."/>
            <person name="Nielsen J.L."/>
            <person name="Wimmer R."/>
            <person name="Le V.Q."/>
            <person name="McIlroy S.J."/>
            <person name="Petrovski S."/>
            <person name="Seviour R.J."/>
            <person name="Calteau A."/>
            <person name="Nielsen K.L."/>
            <person name="Nielsen P.H."/>
        </authorList>
    </citation>
    <scope>NUCLEOTIDE SEQUENCE [LARGE SCALE GENOMIC DNA]</scope>
    <source>
        <strain evidence="5 6">Ben110</strain>
    </source>
</reference>
<evidence type="ECO:0000256" key="1">
    <source>
        <dbReference type="SAM" id="MobiDB-lite"/>
    </source>
</evidence>
<evidence type="ECO:0000313" key="5">
    <source>
        <dbReference type="EMBL" id="CCH75031.1"/>
    </source>
</evidence>
<dbReference type="AlphaFoldDB" id="W6K1T1"/>
<dbReference type="InterPro" id="IPR022156">
    <property type="entry name" value="Uncharacterised_YfbK_N"/>
</dbReference>
<feature type="compositionally biased region" description="Low complexity" evidence="1">
    <location>
        <begin position="61"/>
        <end position="72"/>
    </location>
</feature>
<evidence type="ECO:0000313" key="6">
    <source>
        <dbReference type="Proteomes" id="UP000035763"/>
    </source>
</evidence>
<feature type="signal peptide" evidence="2">
    <location>
        <begin position="1"/>
        <end position="17"/>
    </location>
</feature>
<feature type="compositionally biased region" description="Low complexity" evidence="1">
    <location>
        <begin position="285"/>
        <end position="298"/>
    </location>
</feature>
<feature type="region of interest" description="Disordered" evidence="1">
    <location>
        <begin position="272"/>
        <end position="324"/>
    </location>
</feature>
<feature type="chain" id="PRO_5038594878" evidence="2">
    <location>
        <begin position="18"/>
        <end position="324"/>
    </location>
</feature>
<dbReference type="Pfam" id="PF12450">
    <property type="entry name" value="vWF_A"/>
    <property type="match status" value="1"/>
</dbReference>
<keyword evidence="6" id="KW-1185">Reference proteome</keyword>
<feature type="region of interest" description="Disordered" evidence="1">
    <location>
        <begin position="61"/>
        <end position="102"/>
    </location>
</feature>
<protein>
    <submittedName>
        <fullName evidence="5">Putative secreted protein</fullName>
    </submittedName>
</protein>
<feature type="compositionally biased region" description="Polar residues" evidence="1">
    <location>
        <begin position="85"/>
        <end position="102"/>
    </location>
</feature>
<proteinExistence type="predicted"/>
<dbReference type="InterPro" id="IPR036465">
    <property type="entry name" value="vWFA_dom_sf"/>
</dbReference>
<comment type="caution">
    <text evidence="5">The sequence shown here is derived from an EMBL/GenBank/DDBJ whole genome shotgun (WGS) entry which is preliminary data.</text>
</comment>
<dbReference type="Pfam" id="PF13519">
    <property type="entry name" value="VWA_2"/>
    <property type="match status" value="1"/>
</dbReference>
<keyword evidence="2" id="KW-0732">Signal</keyword>
<sequence>MNTRSAATLVLAGLVLAGCSAGLGPEGDRVNARSYYDDYQEAEADGANNYSVGAAAPSATGQAAGAASPHPADAGKRYGWPGVTDDNTFTDEGSSRWTPVRTRPQSTFALDVDTGSYQVARTFLRDGYRPPAESIRVEEWINAFDYGDPAPIGKDAVRVGAESGVSPYGAPGTALVRIGVSTRTATTAQGPTHVTFVVDTSGSMDIRERLGLVQSSLALLVNNLEPEDTIAIVEYGSEARRVLPPTKVRDSDRIVAATTSCARVAAPIWRPDSSSAIDRPRRHTTPTASMPSSSPPTAWRMSVSQNRARSRTRSSRPARKGSIS</sequence>
<evidence type="ECO:0000256" key="2">
    <source>
        <dbReference type="SAM" id="SignalP"/>
    </source>
</evidence>
<dbReference type="SUPFAM" id="SSF53300">
    <property type="entry name" value="vWA-like"/>
    <property type="match status" value="1"/>
</dbReference>
<dbReference type="InterPro" id="IPR002035">
    <property type="entry name" value="VWF_A"/>
</dbReference>
<organism evidence="5 6">
    <name type="scientific">Nostocoides australiense Ben110</name>
    <dbReference type="NCBI Taxonomy" id="1193182"/>
    <lineage>
        <taxon>Bacteria</taxon>
        <taxon>Bacillati</taxon>
        <taxon>Actinomycetota</taxon>
        <taxon>Actinomycetes</taxon>
        <taxon>Micrococcales</taxon>
        <taxon>Intrasporangiaceae</taxon>
        <taxon>Nostocoides</taxon>
    </lineage>
</organism>
<dbReference type="Proteomes" id="UP000035763">
    <property type="component" value="Unassembled WGS sequence"/>
</dbReference>
<feature type="compositionally biased region" description="Basic residues" evidence="1">
    <location>
        <begin position="308"/>
        <end position="324"/>
    </location>
</feature>
<accession>W6K1T1</accession>